<dbReference type="STRING" id="1341132.A0A3F3PZD1"/>
<dbReference type="Proteomes" id="UP000253729">
    <property type="component" value="Unassembled WGS sequence"/>
</dbReference>
<evidence type="ECO:0000313" key="3">
    <source>
        <dbReference type="Proteomes" id="UP000253729"/>
    </source>
</evidence>
<dbReference type="Gene3D" id="1.10.510.10">
    <property type="entry name" value="Transferase(Phosphotransferase) domain 1"/>
    <property type="match status" value="1"/>
</dbReference>
<accession>A0A3F3PZD1</accession>
<gene>
    <name evidence="2" type="ORF">BDQ94DRAFT_171075</name>
</gene>
<dbReference type="PANTHER" id="PTHR37542">
    <property type="entry name" value="HELO DOMAIN-CONTAINING PROTEIN-RELATED"/>
    <property type="match status" value="1"/>
</dbReference>
<dbReference type="AlphaFoldDB" id="A0A3F3PZD1"/>
<protein>
    <submittedName>
        <fullName evidence="2">Uncharacterized protein</fullName>
    </submittedName>
</protein>
<keyword evidence="3" id="KW-1185">Reference proteome</keyword>
<dbReference type="Gene3D" id="1.20.120.1020">
    <property type="entry name" value="Prion-inhibition and propagation, HeLo domain"/>
    <property type="match status" value="1"/>
</dbReference>
<name>A0A3F3PZD1_9EURO</name>
<dbReference type="InterPro" id="IPR011009">
    <property type="entry name" value="Kinase-like_dom_sf"/>
</dbReference>
<organism evidence="2 3">
    <name type="scientific">Aspergillus welwitschiae</name>
    <dbReference type="NCBI Taxonomy" id="1341132"/>
    <lineage>
        <taxon>Eukaryota</taxon>
        <taxon>Fungi</taxon>
        <taxon>Dikarya</taxon>
        <taxon>Ascomycota</taxon>
        <taxon>Pezizomycotina</taxon>
        <taxon>Eurotiomycetes</taxon>
        <taxon>Eurotiomycetidae</taxon>
        <taxon>Eurotiales</taxon>
        <taxon>Aspergillaceae</taxon>
        <taxon>Aspergillus</taxon>
        <taxon>Aspergillus subgen. Circumdati</taxon>
    </lineage>
</organism>
<evidence type="ECO:0000313" key="2">
    <source>
        <dbReference type="EMBL" id="RDH32309.1"/>
    </source>
</evidence>
<proteinExistence type="predicted"/>
<feature type="region of interest" description="Disordered" evidence="1">
    <location>
        <begin position="1"/>
        <end position="21"/>
    </location>
</feature>
<dbReference type="InterPro" id="IPR038305">
    <property type="entry name" value="HeLo_sf"/>
</dbReference>
<evidence type="ECO:0000256" key="1">
    <source>
        <dbReference type="SAM" id="MobiDB-lite"/>
    </source>
</evidence>
<dbReference type="GeneID" id="38140000"/>
<dbReference type="SUPFAM" id="SSF56112">
    <property type="entry name" value="Protein kinase-like (PK-like)"/>
    <property type="match status" value="1"/>
</dbReference>
<sequence>MIIAITPGKTEASEESPERVLGPEVGEVQTGDDKTAIFNICFDFGEHFSGLLIGVGKAFIRYDYCAEGRLGNGSERGGRGLHAPEGGHFQNPVQEAGIDFVEVVAIGESEEESGVSRLWPWSKYRLVKMDVYGTAVTAVQQVIQVTIFIKGVISDVRAYDDDRAAIQLRLDLQLTSLEFFQRRFLDKERGLLLPGQLPGWVAETICNLLLKMGRVLVEYRALVKEYEILDASTAAFDHGDDALPKGEKWKQSFLDRTKAKAKAIKLKGYDWALFDKKKLLGVLAEYKEWTDSLRDLMQHFSQEALYTLTDGSAAKPPPTATDVQGTGLEEVVKRQQLAFLHAPADFQELEGEIAESGNASDGFHLGSWTHQGRSTPVVLEFRPYDRRLRYDDLDEEEIAELKAPLRDLAWLLQNSTFSAGKKDAEVSQPTIYSLQCLGYKDETEKERTVFAYRLPIHDTDDKSTEVQTGLTTLHSLINQVDPQTKRPAKPSLEDRFAIAHCLALTTLNVHGSLWLHKNIWSRGILLFEQSQDNVVEPLSRLSLTTLATFNKGGQRQPHLLAFLGDWGYARPVEGATDMRSDFEIEPNLYRHPDRQGVPTRQFSRLHDMYALGVVLLEVGLWKTVSRLFETRIKEGQRTRKLPKARDVRAALISLAQRDLPKEMGSAYASAVVACLSGDFRKGSDPELSLDFREKVVDCVAEGLRL</sequence>
<dbReference type="PANTHER" id="PTHR37542:SF1">
    <property type="entry name" value="PRION-INHIBITION AND PROPAGATION HELO DOMAIN-CONTAINING PROTEIN"/>
    <property type="match status" value="1"/>
</dbReference>
<dbReference type="RefSeq" id="XP_026625331.1">
    <property type="nucleotide sequence ID" value="XM_026771644.1"/>
</dbReference>
<reference evidence="2 3" key="1">
    <citation type="submission" date="2018-07" db="EMBL/GenBank/DDBJ databases">
        <title>The genomes of Aspergillus section Nigri reveals drivers in fungal speciation.</title>
        <authorList>
            <consortium name="DOE Joint Genome Institute"/>
            <person name="Vesth T.C."/>
            <person name="Nybo J."/>
            <person name="Theobald S."/>
            <person name="Brandl J."/>
            <person name="Frisvad J.C."/>
            <person name="Nielsen K.F."/>
            <person name="Lyhne E.K."/>
            <person name="Kogle M.E."/>
            <person name="Kuo A."/>
            <person name="Riley R."/>
            <person name="Clum A."/>
            <person name="Nolan M."/>
            <person name="Lipzen A."/>
            <person name="Salamov A."/>
            <person name="Henrissat B."/>
            <person name="Wiebenga A."/>
            <person name="De vries R.P."/>
            <person name="Grigoriev I.V."/>
            <person name="Mortensen U.H."/>
            <person name="Andersen M.R."/>
            <person name="Baker S.E."/>
        </authorList>
    </citation>
    <scope>NUCLEOTIDE SEQUENCE [LARGE SCALE GENOMIC DNA]</scope>
    <source>
        <strain evidence="2 3">CBS 139.54b</strain>
    </source>
</reference>
<dbReference type="EMBL" id="KZ852050">
    <property type="protein sequence ID" value="RDH32309.1"/>
    <property type="molecule type" value="Genomic_DNA"/>
</dbReference>